<dbReference type="Proteomes" id="UP000278149">
    <property type="component" value="Unassembled WGS sequence"/>
</dbReference>
<dbReference type="Gene3D" id="3.40.50.11700">
    <property type="match status" value="1"/>
</dbReference>
<gene>
    <name evidence="1" type="ORF">D9Q81_00480</name>
</gene>
<dbReference type="SUPFAM" id="SSF46785">
    <property type="entry name" value="Winged helix' DNA-binding domain"/>
    <property type="match status" value="1"/>
</dbReference>
<dbReference type="InterPro" id="IPR036388">
    <property type="entry name" value="WH-like_DNA-bd_sf"/>
</dbReference>
<reference evidence="1 2" key="1">
    <citation type="submission" date="2018-10" db="EMBL/GenBank/DDBJ databases">
        <title>Co-occurring genomic capacity for anaerobic methane metabolism and dissimilatory sulfite reduction discovered in the Korarchaeota.</title>
        <authorList>
            <person name="Mckay L.J."/>
            <person name="Dlakic M."/>
            <person name="Fields M.W."/>
            <person name="Delmont T.O."/>
            <person name="Eren A.M."/>
            <person name="Jay Z.J."/>
            <person name="Klingelsmith K.B."/>
            <person name="Rusch D.B."/>
            <person name="Inskeep W.P."/>
        </authorList>
    </citation>
    <scope>NUCLEOTIDE SEQUENCE [LARGE SCALE GENOMIC DNA]</scope>
    <source>
        <strain evidence="1 2">WS</strain>
    </source>
</reference>
<protein>
    <submittedName>
        <fullName evidence="1">Winged helix-turn-helix transcriptional regulator</fullName>
    </submittedName>
</protein>
<evidence type="ECO:0000313" key="1">
    <source>
        <dbReference type="EMBL" id="RSN70762.1"/>
    </source>
</evidence>
<proteinExistence type="predicted"/>
<accession>A0A3R9PB88</accession>
<organism evidence="1 2">
    <name type="scientific">Candidatus Korarchaeum cryptofilum</name>
    <dbReference type="NCBI Taxonomy" id="498846"/>
    <lineage>
        <taxon>Archaea</taxon>
        <taxon>Thermoproteota</taxon>
        <taxon>Candidatus Korarchaeia</taxon>
        <taxon>Candidatus Korarchaeales</taxon>
        <taxon>Candidatus Korarchaeaceae</taxon>
        <taxon>Candidatus Korarchaeum</taxon>
    </lineage>
</organism>
<name>A0A3R9PB88_9CREN</name>
<dbReference type="EMBL" id="RCOR01000004">
    <property type="protein sequence ID" value="RSN70762.1"/>
    <property type="molecule type" value="Genomic_DNA"/>
</dbReference>
<dbReference type="InterPro" id="IPR036390">
    <property type="entry name" value="WH_DNA-bd_sf"/>
</dbReference>
<dbReference type="AlphaFoldDB" id="A0A3R9PB88"/>
<sequence>MKEVSKLSKFLLKLTAGEKSIYACLSGGMRSIIAITLLALLKLSRDYLKEIWMEIDFENLLGFSRFPLNVINIPRNERFIAILESLRSSKLSVRKIGEKIGLSPAAAHRIMRNMVKIGLLDDNFRPTEMGLAYLSLYEELKE</sequence>
<dbReference type="Gene3D" id="1.10.10.10">
    <property type="entry name" value="Winged helix-like DNA-binding domain superfamily/Winged helix DNA-binding domain"/>
    <property type="match status" value="1"/>
</dbReference>
<evidence type="ECO:0000313" key="2">
    <source>
        <dbReference type="Proteomes" id="UP000278149"/>
    </source>
</evidence>
<comment type="caution">
    <text evidence="1">The sequence shown here is derived from an EMBL/GenBank/DDBJ whole genome shotgun (WGS) entry which is preliminary data.</text>
</comment>
<dbReference type="Pfam" id="PF13412">
    <property type="entry name" value="HTH_24"/>
    <property type="match status" value="1"/>
</dbReference>